<dbReference type="Proteomes" id="UP000218054">
    <property type="component" value="Unassembled WGS sequence"/>
</dbReference>
<evidence type="ECO:0000313" key="9">
    <source>
        <dbReference type="EMBL" id="PAT37686.1"/>
    </source>
</evidence>
<dbReference type="GO" id="GO:0005886">
    <property type="term" value="C:plasma membrane"/>
    <property type="evidence" value="ECO:0007669"/>
    <property type="project" value="UniProtKB-SubCell"/>
</dbReference>
<feature type="domain" description="TRAP C4-dicarboxylate transport system permease DctM subunit" evidence="8">
    <location>
        <begin position="12"/>
        <end position="426"/>
    </location>
</feature>
<dbReference type="EMBL" id="NSJB01000002">
    <property type="protein sequence ID" value="PAT37686.1"/>
    <property type="molecule type" value="Genomic_DNA"/>
</dbReference>
<feature type="transmembrane region" description="Helical" evidence="7">
    <location>
        <begin position="402"/>
        <end position="423"/>
    </location>
</feature>
<dbReference type="InterPro" id="IPR010656">
    <property type="entry name" value="DctM"/>
</dbReference>
<organism evidence="9 10">
    <name type="scientific">Vandammella animalimorsus</name>
    <dbReference type="NCBI Taxonomy" id="2029117"/>
    <lineage>
        <taxon>Bacteria</taxon>
        <taxon>Pseudomonadati</taxon>
        <taxon>Pseudomonadota</taxon>
        <taxon>Betaproteobacteria</taxon>
        <taxon>Burkholderiales</taxon>
        <taxon>Comamonadaceae</taxon>
        <taxon>Vandammella</taxon>
    </lineage>
</organism>
<evidence type="ECO:0000256" key="6">
    <source>
        <dbReference type="ARBA" id="ARBA00023136"/>
    </source>
</evidence>
<feature type="transmembrane region" description="Helical" evidence="7">
    <location>
        <begin position="30"/>
        <end position="48"/>
    </location>
</feature>
<dbReference type="GO" id="GO:0022857">
    <property type="term" value="F:transmembrane transporter activity"/>
    <property type="evidence" value="ECO:0007669"/>
    <property type="project" value="UniProtKB-UniRule"/>
</dbReference>
<name>A0A2A2AIN8_9BURK</name>
<protein>
    <recommendedName>
        <fullName evidence="7">TRAP transporter large permease protein</fullName>
    </recommendedName>
</protein>
<evidence type="ECO:0000256" key="2">
    <source>
        <dbReference type="ARBA" id="ARBA00022475"/>
    </source>
</evidence>
<comment type="subcellular location">
    <subcellularLocation>
        <location evidence="1 7">Cell inner membrane</location>
        <topology evidence="1 7">Multi-pass membrane protein</topology>
    </subcellularLocation>
</comment>
<comment type="similarity">
    <text evidence="7">Belongs to the TRAP transporter large permease family.</text>
</comment>
<evidence type="ECO:0000256" key="1">
    <source>
        <dbReference type="ARBA" id="ARBA00004429"/>
    </source>
</evidence>
<comment type="function">
    <text evidence="7">Part of the tripartite ATP-independent periplasmic (TRAP) transport system.</text>
</comment>
<feature type="transmembrane region" description="Helical" evidence="7">
    <location>
        <begin position="104"/>
        <end position="124"/>
    </location>
</feature>
<evidence type="ECO:0000256" key="5">
    <source>
        <dbReference type="ARBA" id="ARBA00022989"/>
    </source>
</evidence>
<evidence type="ECO:0000259" key="8">
    <source>
        <dbReference type="Pfam" id="PF06808"/>
    </source>
</evidence>
<keyword evidence="3 7" id="KW-0997">Cell inner membrane</keyword>
<keyword evidence="10" id="KW-1185">Reference proteome</keyword>
<proteinExistence type="inferred from homology"/>
<feature type="transmembrane region" description="Helical" evidence="7">
    <location>
        <begin position="246"/>
        <end position="263"/>
    </location>
</feature>
<feature type="transmembrane region" description="Helical" evidence="7">
    <location>
        <begin position="7"/>
        <end position="24"/>
    </location>
</feature>
<evidence type="ECO:0000313" key="10">
    <source>
        <dbReference type="Proteomes" id="UP000218054"/>
    </source>
</evidence>
<evidence type="ECO:0000256" key="4">
    <source>
        <dbReference type="ARBA" id="ARBA00022692"/>
    </source>
</evidence>
<sequence length="438" mass="45698">MDRSTVGLIGVVVTLLLVFVRVPIGVAMGAVGVCGIAALTSWNAAIGISKAIPYEIIGDWNLSAVPMFLLMGYIATAAGLTQGLFAATRIFFGRVPGAMASSTVIASALFSSAAGSSVATAAAFSRISVPEMLNARYDPALATGTVAAAGTLGSMIPPSVLMIVYGILADVSIAQMFMAGLVPGLLTAFMFIAYVTLRVLRNPSLAPPDPTRYDAAAKRRALLDVWPLPVLILGVLGGIFSGLFTATEAGAIGAALACVIAALKRAMHWHVMRQALRDTAEGTASIFIIVVGAAIFSRFMSFSQLPGAMAQWMLSMTDSTLAMILAISLIYLLLGTVLEGISLMLLTIPLLLPLLEAADVHMVWFGILVIKLLEIGLCTPPVGMNVYVIKSALGQRVPLGTIFRGVGGFILVDLCTLGLLIAFPQIALWLPTSLGTAT</sequence>
<keyword evidence="2" id="KW-1003">Cell membrane</keyword>
<accession>A0A2A2AIN8</accession>
<feature type="transmembrane region" description="Helical" evidence="7">
    <location>
        <begin position="363"/>
        <end position="382"/>
    </location>
</feature>
<feature type="transmembrane region" description="Helical" evidence="7">
    <location>
        <begin position="68"/>
        <end position="92"/>
    </location>
</feature>
<dbReference type="InterPro" id="IPR004681">
    <property type="entry name" value="TRAP_DctM"/>
</dbReference>
<keyword evidence="7" id="KW-0813">Transport</keyword>
<dbReference type="NCBIfam" id="TIGR00786">
    <property type="entry name" value="dctM"/>
    <property type="match status" value="1"/>
</dbReference>
<keyword evidence="5 7" id="KW-1133">Transmembrane helix</keyword>
<reference evidence="9 10" key="1">
    <citation type="submission" date="2017-08" db="EMBL/GenBank/DDBJ databases">
        <title>WGS of Clinical strains of the CDC Group NO-1 linked to zoonotic infections in humans.</title>
        <authorList>
            <person name="Bernier A.-M."/>
            <person name="Bernard K."/>
        </authorList>
    </citation>
    <scope>NUCLEOTIDE SEQUENCE [LARGE SCALE GENOMIC DNA]</scope>
    <source>
        <strain evidence="9 10">NML00-0135</strain>
    </source>
</reference>
<dbReference type="PIRSF" id="PIRSF006066">
    <property type="entry name" value="HI0050"/>
    <property type="match status" value="1"/>
</dbReference>
<comment type="subunit">
    <text evidence="7">The complex comprises the extracytoplasmic solute receptor protein and the two transmembrane proteins.</text>
</comment>
<feature type="transmembrane region" description="Helical" evidence="7">
    <location>
        <begin position="221"/>
        <end position="240"/>
    </location>
</feature>
<dbReference type="AlphaFoldDB" id="A0A2A2AIN8"/>
<evidence type="ECO:0000256" key="3">
    <source>
        <dbReference type="ARBA" id="ARBA00022519"/>
    </source>
</evidence>
<feature type="transmembrane region" description="Helical" evidence="7">
    <location>
        <begin position="321"/>
        <end position="351"/>
    </location>
</feature>
<gene>
    <name evidence="9" type="ORF">CK625_05300</name>
</gene>
<dbReference type="Pfam" id="PF06808">
    <property type="entry name" value="DctM"/>
    <property type="match status" value="1"/>
</dbReference>
<keyword evidence="4 7" id="KW-0812">Transmembrane</keyword>
<keyword evidence="6 7" id="KW-0472">Membrane</keyword>
<comment type="caution">
    <text evidence="9">The sequence shown here is derived from an EMBL/GenBank/DDBJ whole genome shotgun (WGS) entry which is preliminary data.</text>
</comment>
<dbReference type="PANTHER" id="PTHR33362">
    <property type="entry name" value="SIALIC ACID TRAP TRANSPORTER PERMEASE PROTEIN SIAT-RELATED"/>
    <property type="match status" value="1"/>
</dbReference>
<feature type="transmembrane region" description="Helical" evidence="7">
    <location>
        <begin position="284"/>
        <end position="301"/>
    </location>
</feature>
<dbReference type="PANTHER" id="PTHR33362:SF5">
    <property type="entry name" value="C4-DICARBOXYLATE TRAP TRANSPORTER LARGE PERMEASE PROTEIN DCTM"/>
    <property type="match status" value="1"/>
</dbReference>
<evidence type="ECO:0000256" key="7">
    <source>
        <dbReference type="RuleBase" id="RU369079"/>
    </source>
</evidence>
<feature type="transmembrane region" description="Helical" evidence="7">
    <location>
        <begin position="174"/>
        <end position="200"/>
    </location>
</feature>
<feature type="transmembrane region" description="Helical" evidence="7">
    <location>
        <begin position="145"/>
        <end position="168"/>
    </location>
</feature>